<sequence length="201" mass="22599">MSETLKTKIVLIGNSGVGKTSIVQSYKNGSIPQNHLPTIGADQMQIQMEILNRTVHVHVWDTAGHEKYRTIGSLYYRDAEGCFCVFDYSDEESFKELPKWIEDFENVVGQNKVIAIVGNKSDLPKKVNDNEALAFADSRGFKFYQTSAITNFGIADLFEGVVYEIMSHKISQNTAKDEVVQVKEPEVKPDEPENEKPQSCC</sequence>
<dbReference type="GO" id="GO:0006886">
    <property type="term" value="P:intracellular protein transport"/>
    <property type="evidence" value="ECO:0000318"/>
    <property type="project" value="GO_Central"/>
</dbReference>
<dbReference type="SMART" id="SM00173">
    <property type="entry name" value="RAS"/>
    <property type="match status" value="1"/>
</dbReference>
<dbReference type="EMBL" id="DS114108">
    <property type="protein sequence ID" value="EAX90439.1"/>
    <property type="molecule type" value="Genomic_DNA"/>
</dbReference>
<keyword evidence="1" id="KW-0547">Nucleotide-binding</keyword>
<keyword evidence="3" id="KW-1185">Reference proteome</keyword>
<evidence type="ECO:0000313" key="3">
    <source>
        <dbReference type="Proteomes" id="UP000001542"/>
    </source>
</evidence>
<dbReference type="SMART" id="SM00176">
    <property type="entry name" value="RAN"/>
    <property type="match status" value="1"/>
</dbReference>
<dbReference type="PROSITE" id="PS51419">
    <property type="entry name" value="RAB"/>
    <property type="match status" value="1"/>
</dbReference>
<dbReference type="RefSeq" id="XP_001303369.1">
    <property type="nucleotide sequence ID" value="XM_001303368.1"/>
</dbReference>
<evidence type="ECO:0000256" key="1">
    <source>
        <dbReference type="ARBA" id="ARBA00022741"/>
    </source>
</evidence>
<dbReference type="FunFam" id="3.40.50.300:FF:002456">
    <property type="entry name" value="Small GTP-binding protein, putative"/>
    <property type="match status" value="1"/>
</dbReference>
<dbReference type="AlphaFoldDB" id="A2FXD4"/>
<dbReference type="SMR" id="A2FXD4"/>
<dbReference type="PROSITE" id="PS51421">
    <property type="entry name" value="RAS"/>
    <property type="match status" value="1"/>
</dbReference>
<evidence type="ECO:0000313" key="2">
    <source>
        <dbReference type="EMBL" id="EAX90439.1"/>
    </source>
</evidence>
<reference evidence="2" key="1">
    <citation type="submission" date="2006-10" db="EMBL/GenBank/DDBJ databases">
        <authorList>
            <person name="Amadeo P."/>
            <person name="Zhao Q."/>
            <person name="Wortman J."/>
            <person name="Fraser-Liggett C."/>
            <person name="Carlton J."/>
        </authorList>
    </citation>
    <scope>NUCLEOTIDE SEQUENCE</scope>
    <source>
        <strain evidence="2">G3</strain>
    </source>
</reference>
<protein>
    <submittedName>
        <fullName evidence="2">Ras family protein</fullName>
    </submittedName>
</protein>
<dbReference type="OMA" id="SCLKIGF"/>
<dbReference type="InterPro" id="IPR005225">
    <property type="entry name" value="Small_GTP-bd"/>
</dbReference>
<dbReference type="eggNOG" id="KOG0088">
    <property type="taxonomic scope" value="Eukaryota"/>
</dbReference>
<dbReference type="SMART" id="SM00174">
    <property type="entry name" value="RHO"/>
    <property type="match status" value="1"/>
</dbReference>
<dbReference type="InterPro" id="IPR027417">
    <property type="entry name" value="P-loop_NTPase"/>
</dbReference>
<dbReference type="InParanoid" id="A2FXD4"/>
<dbReference type="GO" id="GO:0005829">
    <property type="term" value="C:cytosol"/>
    <property type="evidence" value="ECO:0007669"/>
    <property type="project" value="GOC"/>
</dbReference>
<dbReference type="GO" id="GO:0006891">
    <property type="term" value="P:intra-Golgi vesicle-mediated transport"/>
    <property type="evidence" value="ECO:0000318"/>
    <property type="project" value="GO_Central"/>
</dbReference>
<dbReference type="PRINTS" id="PR00449">
    <property type="entry name" value="RASTRNSFRMNG"/>
</dbReference>
<dbReference type="SMART" id="SM00177">
    <property type="entry name" value="ARF"/>
    <property type="match status" value="1"/>
</dbReference>
<dbReference type="GO" id="GO:0005794">
    <property type="term" value="C:Golgi apparatus"/>
    <property type="evidence" value="ECO:0000318"/>
    <property type="project" value="GO_Central"/>
</dbReference>
<dbReference type="Pfam" id="PF00071">
    <property type="entry name" value="Ras"/>
    <property type="match status" value="1"/>
</dbReference>
<dbReference type="PROSITE" id="PS51417">
    <property type="entry name" value="ARF"/>
    <property type="match status" value="1"/>
</dbReference>
<dbReference type="GO" id="GO:0005525">
    <property type="term" value="F:GTP binding"/>
    <property type="evidence" value="ECO:0007669"/>
    <property type="project" value="InterPro"/>
</dbReference>
<dbReference type="GO" id="GO:0012505">
    <property type="term" value="C:endomembrane system"/>
    <property type="evidence" value="ECO:0000318"/>
    <property type="project" value="GO_Central"/>
</dbReference>
<dbReference type="Proteomes" id="UP000001542">
    <property type="component" value="Unassembled WGS sequence"/>
</dbReference>
<dbReference type="GO" id="GO:0042147">
    <property type="term" value="P:retrograde transport, endosome to Golgi"/>
    <property type="evidence" value="ECO:0000318"/>
    <property type="project" value="GO_Central"/>
</dbReference>
<dbReference type="GO" id="GO:0006890">
    <property type="term" value="P:retrograde vesicle-mediated transport, Golgi to endoplasmic reticulum"/>
    <property type="evidence" value="ECO:0000318"/>
    <property type="project" value="GO_Central"/>
</dbReference>
<dbReference type="NCBIfam" id="TIGR00231">
    <property type="entry name" value="small_GTP"/>
    <property type="match status" value="1"/>
</dbReference>
<dbReference type="Gene3D" id="3.40.50.300">
    <property type="entry name" value="P-loop containing nucleotide triphosphate hydrolases"/>
    <property type="match status" value="1"/>
</dbReference>
<dbReference type="SUPFAM" id="SSF52540">
    <property type="entry name" value="P-loop containing nucleoside triphosphate hydrolases"/>
    <property type="match status" value="1"/>
</dbReference>
<name>A2FXD4_TRIV3</name>
<proteinExistence type="predicted"/>
<dbReference type="InterPro" id="IPR001806">
    <property type="entry name" value="Small_GTPase"/>
</dbReference>
<gene>
    <name evidence="2" type="ORF">TVAG_305020</name>
</gene>
<dbReference type="STRING" id="5722.A2FXD4"/>
<accession>A2FXD4</accession>
<organism evidence="2 3">
    <name type="scientific">Trichomonas vaginalis (strain ATCC PRA-98 / G3)</name>
    <dbReference type="NCBI Taxonomy" id="412133"/>
    <lineage>
        <taxon>Eukaryota</taxon>
        <taxon>Metamonada</taxon>
        <taxon>Parabasalia</taxon>
        <taxon>Trichomonadida</taxon>
        <taxon>Trichomonadidae</taxon>
        <taxon>Trichomonas</taxon>
    </lineage>
</organism>
<dbReference type="CDD" id="cd00154">
    <property type="entry name" value="Rab"/>
    <property type="match status" value="1"/>
</dbReference>
<reference evidence="2" key="2">
    <citation type="journal article" date="2007" name="Science">
        <title>Draft genome sequence of the sexually transmitted pathogen Trichomonas vaginalis.</title>
        <authorList>
            <person name="Carlton J.M."/>
            <person name="Hirt R.P."/>
            <person name="Silva J.C."/>
            <person name="Delcher A.L."/>
            <person name="Schatz M."/>
            <person name="Zhao Q."/>
            <person name="Wortman J.R."/>
            <person name="Bidwell S.L."/>
            <person name="Alsmark U.C.M."/>
            <person name="Besteiro S."/>
            <person name="Sicheritz-Ponten T."/>
            <person name="Noel C.J."/>
            <person name="Dacks J.B."/>
            <person name="Foster P.G."/>
            <person name="Simillion C."/>
            <person name="Van de Peer Y."/>
            <person name="Miranda-Saavedra D."/>
            <person name="Barton G.J."/>
            <person name="Westrop G.D."/>
            <person name="Mueller S."/>
            <person name="Dessi D."/>
            <person name="Fiori P.L."/>
            <person name="Ren Q."/>
            <person name="Paulsen I."/>
            <person name="Zhang H."/>
            <person name="Bastida-Corcuera F.D."/>
            <person name="Simoes-Barbosa A."/>
            <person name="Brown M.T."/>
            <person name="Hayes R.D."/>
            <person name="Mukherjee M."/>
            <person name="Okumura C.Y."/>
            <person name="Schneider R."/>
            <person name="Smith A.J."/>
            <person name="Vanacova S."/>
            <person name="Villalvazo M."/>
            <person name="Haas B.J."/>
            <person name="Pertea M."/>
            <person name="Feldblyum T.V."/>
            <person name="Utterback T.R."/>
            <person name="Shu C.L."/>
            <person name="Osoegawa K."/>
            <person name="de Jong P.J."/>
            <person name="Hrdy I."/>
            <person name="Horvathova L."/>
            <person name="Zubacova Z."/>
            <person name="Dolezal P."/>
            <person name="Malik S.B."/>
            <person name="Logsdon J.M. Jr."/>
            <person name="Henze K."/>
            <person name="Gupta A."/>
            <person name="Wang C.C."/>
            <person name="Dunne R.L."/>
            <person name="Upcroft J.A."/>
            <person name="Upcroft P."/>
            <person name="White O."/>
            <person name="Salzberg S.L."/>
            <person name="Tang P."/>
            <person name="Chiu C.-H."/>
            <person name="Lee Y.-S."/>
            <person name="Embley T.M."/>
            <person name="Coombs G.H."/>
            <person name="Mottram J.C."/>
            <person name="Tachezy J."/>
            <person name="Fraser-Liggett C.M."/>
            <person name="Johnson P.J."/>
        </authorList>
    </citation>
    <scope>NUCLEOTIDE SEQUENCE [LARGE SCALE GENOMIC DNA]</scope>
    <source>
        <strain evidence="2">G3</strain>
    </source>
</reference>
<dbReference type="VEuPathDB" id="TrichDB:TVAGG3_0253540"/>
<dbReference type="KEGG" id="tva:4748124"/>
<dbReference type="PANTHER" id="PTHR47978">
    <property type="match status" value="1"/>
</dbReference>
<dbReference type="VEuPathDB" id="TrichDB:TVAG_305020"/>
<dbReference type="SMART" id="SM00175">
    <property type="entry name" value="RAB"/>
    <property type="match status" value="1"/>
</dbReference>
<dbReference type="GO" id="GO:0003924">
    <property type="term" value="F:GTPase activity"/>
    <property type="evidence" value="ECO:0000318"/>
    <property type="project" value="GO_Central"/>
</dbReference>